<dbReference type="InterPro" id="IPR036662">
    <property type="entry name" value="PTS_EIIA_man-typ_sf"/>
</dbReference>
<name>A0A0R2L173_9LACO</name>
<organism evidence="3 4">
    <name type="scientific">Pediococcus stilesii</name>
    <dbReference type="NCBI Taxonomy" id="331679"/>
    <lineage>
        <taxon>Bacteria</taxon>
        <taxon>Bacillati</taxon>
        <taxon>Bacillota</taxon>
        <taxon>Bacilli</taxon>
        <taxon>Lactobacillales</taxon>
        <taxon>Lactobacillaceae</taxon>
        <taxon>Pediococcus</taxon>
    </lineage>
</organism>
<evidence type="ECO:0000256" key="1">
    <source>
        <dbReference type="ARBA" id="ARBA00022679"/>
    </source>
</evidence>
<dbReference type="PROSITE" id="PS51096">
    <property type="entry name" value="PTS_EIIA_TYPE_4"/>
    <property type="match status" value="1"/>
</dbReference>
<dbReference type="STRING" id="331679.IV81_GL000873"/>
<dbReference type="GO" id="GO:0016020">
    <property type="term" value="C:membrane"/>
    <property type="evidence" value="ECO:0007669"/>
    <property type="project" value="InterPro"/>
</dbReference>
<dbReference type="EMBL" id="JQBX01000021">
    <property type="protein sequence ID" value="KRN93196.1"/>
    <property type="molecule type" value="Genomic_DNA"/>
</dbReference>
<evidence type="ECO:0000259" key="2">
    <source>
        <dbReference type="PROSITE" id="PS51096"/>
    </source>
</evidence>
<dbReference type="GO" id="GO:0009401">
    <property type="term" value="P:phosphoenolpyruvate-dependent sugar phosphotransferase system"/>
    <property type="evidence" value="ECO:0007669"/>
    <property type="project" value="InterPro"/>
</dbReference>
<sequence>MKYDVCIVGHGNFPDGVESAMKLLVGCEGDITRFNLDQNTTHDQFHDEVKKYLEEHPNVIVFADMTGGAPYQITAELILDAQRENQYILSSVSMNVVLDVYLKNSMDQLNPDNIVETFEHVIAESNKLTMVTPNKTSFEEDDIEEGFI</sequence>
<dbReference type="InterPro" id="IPR004701">
    <property type="entry name" value="PTS_EIIA_man-typ"/>
</dbReference>
<proteinExistence type="predicted"/>
<accession>A0A0R2L173</accession>
<dbReference type="PATRIC" id="fig|331679.3.peg.878"/>
<keyword evidence="4" id="KW-1185">Reference proteome</keyword>
<dbReference type="AlphaFoldDB" id="A0A0R2L173"/>
<dbReference type="Gene3D" id="3.40.50.510">
    <property type="entry name" value="Phosphotransferase system, mannose-type IIA component"/>
    <property type="match status" value="1"/>
</dbReference>
<dbReference type="Proteomes" id="UP000051859">
    <property type="component" value="Unassembled WGS sequence"/>
</dbReference>
<evidence type="ECO:0000313" key="3">
    <source>
        <dbReference type="EMBL" id="KRN93196.1"/>
    </source>
</evidence>
<feature type="domain" description="PTS EIIA type-4" evidence="2">
    <location>
        <begin position="2"/>
        <end position="130"/>
    </location>
</feature>
<dbReference type="Pfam" id="PF03610">
    <property type="entry name" value="EIIA-man"/>
    <property type="match status" value="1"/>
</dbReference>
<gene>
    <name evidence="3" type="ORF">IV81_GL000873</name>
</gene>
<comment type="caution">
    <text evidence="3">The sequence shown here is derived from an EMBL/GenBank/DDBJ whole genome shotgun (WGS) entry which is preliminary data.</text>
</comment>
<dbReference type="RefSeq" id="WP_057804073.1">
    <property type="nucleotide sequence ID" value="NZ_JQBX01000021.1"/>
</dbReference>
<dbReference type="SUPFAM" id="SSF53062">
    <property type="entry name" value="PTS system fructose IIA component-like"/>
    <property type="match status" value="1"/>
</dbReference>
<dbReference type="GO" id="GO:0016740">
    <property type="term" value="F:transferase activity"/>
    <property type="evidence" value="ECO:0007669"/>
    <property type="project" value="UniProtKB-KW"/>
</dbReference>
<keyword evidence="1" id="KW-0808">Transferase</keyword>
<protein>
    <recommendedName>
        <fullName evidence="2">PTS EIIA type-4 domain-containing protein</fullName>
    </recommendedName>
</protein>
<evidence type="ECO:0000313" key="4">
    <source>
        <dbReference type="Proteomes" id="UP000051859"/>
    </source>
</evidence>
<reference evidence="3 4" key="1">
    <citation type="journal article" date="2015" name="Genome Announc.">
        <title>Expanding the biotechnology potential of lactobacilli through comparative genomics of 213 strains and associated genera.</title>
        <authorList>
            <person name="Sun Z."/>
            <person name="Harris H.M."/>
            <person name="McCann A."/>
            <person name="Guo C."/>
            <person name="Argimon S."/>
            <person name="Zhang W."/>
            <person name="Yang X."/>
            <person name="Jeffery I.B."/>
            <person name="Cooney J.C."/>
            <person name="Kagawa T.F."/>
            <person name="Liu W."/>
            <person name="Song Y."/>
            <person name="Salvetti E."/>
            <person name="Wrobel A."/>
            <person name="Rasinkangas P."/>
            <person name="Parkhill J."/>
            <person name="Rea M.C."/>
            <person name="O'Sullivan O."/>
            <person name="Ritari J."/>
            <person name="Douillard F.P."/>
            <person name="Paul Ross R."/>
            <person name="Yang R."/>
            <person name="Briner A.E."/>
            <person name="Felis G.E."/>
            <person name="de Vos W.M."/>
            <person name="Barrangou R."/>
            <person name="Klaenhammer T.R."/>
            <person name="Caufield P.W."/>
            <person name="Cui Y."/>
            <person name="Zhang H."/>
            <person name="O'Toole P.W."/>
        </authorList>
    </citation>
    <scope>NUCLEOTIDE SEQUENCE [LARGE SCALE GENOMIC DNA]</scope>
    <source>
        <strain evidence="3 4">DSM 18001</strain>
    </source>
</reference>